<name>A0A7Y2E7J4_UNCEI</name>
<sequence length="171" mass="18475">MKQFFVLVFCFLMTIPAVASAQTRIYLPVEISSGLIKGTGGVAPGTAAVSAKLGLGFGLHGTTQVGVVGKYQYANPGGEMGFGVRGDQQVWEVGRLLRFFVDAQYLFEFSEYGFGVSGRISESLVGVGFRYSHSTSENTDRYELGISLGLMRAYDLATPSEQGVIPYDEDE</sequence>
<dbReference type="Proteomes" id="UP000547674">
    <property type="component" value="Unassembled WGS sequence"/>
</dbReference>
<accession>A0A7Y2E7J4</accession>
<evidence type="ECO:0000256" key="1">
    <source>
        <dbReference type="SAM" id="SignalP"/>
    </source>
</evidence>
<feature type="chain" id="PRO_5030697814" description="Outer membrane protein beta-barrel domain-containing protein" evidence="1">
    <location>
        <begin position="22"/>
        <end position="171"/>
    </location>
</feature>
<organism evidence="2 3">
    <name type="scientific">Eiseniibacteriota bacterium</name>
    <dbReference type="NCBI Taxonomy" id="2212470"/>
    <lineage>
        <taxon>Bacteria</taxon>
        <taxon>Candidatus Eiseniibacteriota</taxon>
    </lineage>
</organism>
<evidence type="ECO:0000313" key="3">
    <source>
        <dbReference type="Proteomes" id="UP000547674"/>
    </source>
</evidence>
<gene>
    <name evidence="2" type="ORF">HKN21_03585</name>
</gene>
<keyword evidence="1" id="KW-0732">Signal</keyword>
<evidence type="ECO:0000313" key="2">
    <source>
        <dbReference type="EMBL" id="NNF05817.1"/>
    </source>
</evidence>
<proteinExistence type="predicted"/>
<reference evidence="2 3" key="1">
    <citation type="submission" date="2020-03" db="EMBL/GenBank/DDBJ databases">
        <title>Metabolic flexibility allows generalist bacteria to become dominant in a frequently disturbed ecosystem.</title>
        <authorList>
            <person name="Chen Y.-J."/>
            <person name="Leung P.M."/>
            <person name="Bay S.K."/>
            <person name="Hugenholtz P."/>
            <person name="Kessler A.J."/>
            <person name="Shelley G."/>
            <person name="Waite D.W."/>
            <person name="Cook P.L."/>
            <person name="Greening C."/>
        </authorList>
    </citation>
    <scope>NUCLEOTIDE SEQUENCE [LARGE SCALE GENOMIC DNA]</scope>
    <source>
        <strain evidence="2">SS_bin_28</strain>
    </source>
</reference>
<feature type="signal peptide" evidence="1">
    <location>
        <begin position="1"/>
        <end position="21"/>
    </location>
</feature>
<evidence type="ECO:0008006" key="4">
    <source>
        <dbReference type="Google" id="ProtNLM"/>
    </source>
</evidence>
<dbReference type="AlphaFoldDB" id="A0A7Y2E7J4"/>
<comment type="caution">
    <text evidence="2">The sequence shown here is derived from an EMBL/GenBank/DDBJ whole genome shotgun (WGS) entry which is preliminary data.</text>
</comment>
<protein>
    <recommendedName>
        <fullName evidence="4">Outer membrane protein beta-barrel domain-containing protein</fullName>
    </recommendedName>
</protein>
<dbReference type="EMBL" id="JABDJR010000134">
    <property type="protein sequence ID" value="NNF05817.1"/>
    <property type="molecule type" value="Genomic_DNA"/>
</dbReference>